<organism evidence="6">
    <name type="scientific">Rhodosorus marinus</name>
    <dbReference type="NCBI Taxonomy" id="101924"/>
    <lineage>
        <taxon>Eukaryota</taxon>
        <taxon>Rhodophyta</taxon>
        <taxon>Stylonematophyceae</taxon>
        <taxon>Stylonematales</taxon>
        <taxon>Stylonemataceae</taxon>
        <taxon>Rhodosorus</taxon>
    </lineage>
</organism>
<dbReference type="PANTHER" id="PTHR43780">
    <property type="entry name" value="1-AMINOCYCLOPROPANE-1-CARBOXYLATE DEAMINASE-RELATED"/>
    <property type="match status" value="1"/>
</dbReference>
<keyword evidence="3" id="KW-0663">Pyridoxal phosphate</keyword>
<feature type="domain" description="Tryptophan synthase beta chain-like PALP" evidence="5">
    <location>
        <begin position="32"/>
        <end position="220"/>
    </location>
</feature>
<accession>A0A7S3EJM2</accession>
<dbReference type="InterPro" id="IPR036052">
    <property type="entry name" value="TrpB-like_PALP_sf"/>
</dbReference>
<dbReference type="SUPFAM" id="SSF53686">
    <property type="entry name" value="Tryptophan synthase beta subunit-like PLP-dependent enzymes"/>
    <property type="match status" value="1"/>
</dbReference>
<comment type="similarity">
    <text evidence="2">Belongs to the ACC deaminase/D-cysteine desulfhydrase family.</text>
</comment>
<dbReference type="InterPro" id="IPR001926">
    <property type="entry name" value="TrpB-like_PALP"/>
</dbReference>
<dbReference type="InterPro" id="IPR027278">
    <property type="entry name" value="ACCD_DCysDesulf"/>
</dbReference>
<evidence type="ECO:0000256" key="1">
    <source>
        <dbReference type="ARBA" id="ARBA00001933"/>
    </source>
</evidence>
<evidence type="ECO:0000256" key="3">
    <source>
        <dbReference type="ARBA" id="ARBA00022898"/>
    </source>
</evidence>
<feature type="region of interest" description="Disordered" evidence="4">
    <location>
        <begin position="247"/>
        <end position="268"/>
    </location>
</feature>
<dbReference type="Pfam" id="PF00291">
    <property type="entry name" value="PALP"/>
    <property type="match status" value="1"/>
</dbReference>
<evidence type="ECO:0000256" key="2">
    <source>
        <dbReference type="ARBA" id="ARBA00008639"/>
    </source>
</evidence>
<dbReference type="Gene3D" id="3.40.50.1100">
    <property type="match status" value="1"/>
</dbReference>
<comment type="cofactor">
    <cofactor evidence="1">
        <name>pyridoxal 5'-phosphate</name>
        <dbReference type="ChEBI" id="CHEBI:597326"/>
    </cofactor>
</comment>
<gene>
    <name evidence="6" type="ORF">RMAR00112_LOCUS27100</name>
</gene>
<dbReference type="GO" id="GO:0019148">
    <property type="term" value="F:D-cysteine desulfhydrase activity"/>
    <property type="evidence" value="ECO:0007669"/>
    <property type="project" value="TreeGrafter"/>
</dbReference>
<dbReference type="PANTHER" id="PTHR43780:SF2">
    <property type="entry name" value="1-AMINOCYCLOPROPANE-1-CARBOXYLATE DEAMINASE-RELATED"/>
    <property type="match status" value="1"/>
</dbReference>
<reference evidence="6" key="1">
    <citation type="submission" date="2021-01" db="EMBL/GenBank/DDBJ databases">
        <authorList>
            <person name="Corre E."/>
            <person name="Pelletier E."/>
            <person name="Niang G."/>
            <person name="Scheremetjew M."/>
            <person name="Finn R."/>
            <person name="Kale V."/>
            <person name="Holt S."/>
            <person name="Cochrane G."/>
            <person name="Meng A."/>
            <person name="Brown T."/>
            <person name="Cohen L."/>
        </authorList>
    </citation>
    <scope>NUCLEOTIDE SEQUENCE</scope>
    <source>
        <strain evidence="6">CCMP 769</strain>
    </source>
</reference>
<evidence type="ECO:0000259" key="5">
    <source>
        <dbReference type="Pfam" id="PF00291"/>
    </source>
</evidence>
<dbReference type="EMBL" id="HBHW01035275">
    <property type="protein sequence ID" value="CAE0059035.1"/>
    <property type="molecule type" value="Transcribed_RNA"/>
</dbReference>
<evidence type="ECO:0000256" key="4">
    <source>
        <dbReference type="SAM" id="MobiDB-lite"/>
    </source>
</evidence>
<sequence length="268" mass="29252">MELSFCNTVSLTDPLRQRAVEVSCSPIETVSTFGREILVKRDDSLIIAPRLGGNKVRKLHHLIHDTSTEAIVSYGSAQGNTMAALASLCKMNGREFVYYTATVPRFLRDKPSGNFKFSLDSGMELRIVPSTDNITPLQVAGLSSFHFVPLGAAYQLAEEGVKVLARELIEQLKTCERANVRIVVASGTGTLALFLERYLRLNATNISVVAAPVVGDAAYLVQQMQDLDKRSGDVGIIPAVLDPMVGQETTHQPHHKRTSQPGETRAFA</sequence>
<proteinExistence type="inferred from homology"/>
<evidence type="ECO:0000313" key="6">
    <source>
        <dbReference type="EMBL" id="CAE0059035.1"/>
    </source>
</evidence>
<dbReference type="AlphaFoldDB" id="A0A7S3EJM2"/>
<name>A0A7S3EJM2_9RHOD</name>
<protein>
    <recommendedName>
        <fullName evidence="5">Tryptophan synthase beta chain-like PALP domain-containing protein</fullName>
    </recommendedName>
</protein>